<dbReference type="FunFam" id="2.40.10.10:FF:000068">
    <property type="entry name" value="transmembrane protease serine 2"/>
    <property type="match status" value="1"/>
</dbReference>
<dbReference type="AlphaFoldDB" id="A0A034WGM8"/>
<dbReference type="PROSITE" id="PS50240">
    <property type="entry name" value="TRYPSIN_DOM"/>
    <property type="match status" value="1"/>
</dbReference>
<organism evidence="10">
    <name type="scientific">Bactrocera dorsalis</name>
    <name type="common">Oriental fruit fly</name>
    <name type="synonym">Dacus dorsalis</name>
    <dbReference type="NCBI Taxonomy" id="27457"/>
    <lineage>
        <taxon>Eukaryota</taxon>
        <taxon>Metazoa</taxon>
        <taxon>Ecdysozoa</taxon>
        <taxon>Arthropoda</taxon>
        <taxon>Hexapoda</taxon>
        <taxon>Insecta</taxon>
        <taxon>Pterygota</taxon>
        <taxon>Neoptera</taxon>
        <taxon>Endopterygota</taxon>
        <taxon>Diptera</taxon>
        <taxon>Brachycera</taxon>
        <taxon>Muscomorpha</taxon>
        <taxon>Tephritoidea</taxon>
        <taxon>Tephritidae</taxon>
        <taxon>Bactrocera</taxon>
        <taxon>Bactrocera</taxon>
    </lineage>
</organism>
<dbReference type="FunFam" id="2.40.10.10:FF:000025">
    <property type="entry name" value="serine proteases 1/2"/>
    <property type="match status" value="1"/>
</dbReference>
<keyword evidence="6" id="KW-0865">Zymogen</keyword>
<dbReference type="PANTHER" id="PTHR24276">
    <property type="entry name" value="POLYSERASE-RELATED"/>
    <property type="match status" value="1"/>
</dbReference>
<evidence type="ECO:0000256" key="8">
    <source>
        <dbReference type="SAM" id="SignalP"/>
    </source>
</evidence>
<evidence type="ECO:0000256" key="5">
    <source>
        <dbReference type="ARBA" id="ARBA00022825"/>
    </source>
</evidence>
<dbReference type="EMBL" id="GAKP01005667">
    <property type="protein sequence ID" value="JAC53285.1"/>
    <property type="molecule type" value="Transcribed_RNA"/>
</dbReference>
<dbReference type="GO" id="GO:0004252">
    <property type="term" value="F:serine-type endopeptidase activity"/>
    <property type="evidence" value="ECO:0007669"/>
    <property type="project" value="InterPro"/>
</dbReference>
<evidence type="ECO:0000259" key="9">
    <source>
        <dbReference type="PROSITE" id="PS50240"/>
    </source>
</evidence>
<evidence type="ECO:0000256" key="4">
    <source>
        <dbReference type="ARBA" id="ARBA00022801"/>
    </source>
</evidence>
<dbReference type="PROSITE" id="PS00134">
    <property type="entry name" value="TRYPSIN_HIS"/>
    <property type="match status" value="1"/>
</dbReference>
<feature type="signal peptide" evidence="8">
    <location>
        <begin position="1"/>
        <end position="16"/>
    </location>
</feature>
<evidence type="ECO:0000256" key="6">
    <source>
        <dbReference type="ARBA" id="ARBA00023145"/>
    </source>
</evidence>
<comment type="similarity">
    <text evidence="1">Belongs to the peptidase S1 family.</text>
</comment>
<dbReference type="Gene3D" id="2.40.10.10">
    <property type="entry name" value="Trypsin-like serine proteases"/>
    <property type="match status" value="2"/>
</dbReference>
<dbReference type="PANTHER" id="PTHR24276:SF98">
    <property type="entry name" value="FI18310P1-RELATED"/>
    <property type="match status" value="1"/>
</dbReference>
<gene>
    <name evidence="10" type="primary">COGS</name>
</gene>
<dbReference type="OrthoDB" id="5565075at2759"/>
<keyword evidence="3 8" id="KW-0732">Signal</keyword>
<sequence length="274" mass="29064">MKSIICLSFILAVASAYELRVEEMYERGLHVPVMSEAIDGRITNGKNATTNQFPYQVGLLLKTDNGTKWCGGSLIGQNWVLSAAHCIETVTSVKVCLGATVRTSPAIIYNVSRSDIIVHPSWDKKTTQNDISLIRIPSVNYTAAIQPVALPKIASSYPTYDGVSVIASGWGRTSDSSNSPASILQYANMTVIPNAVCKESYNGISASNICTATTDGISTCNGYSGGPLVLASSRVQVGLTSFISGAGCALGYPAAFTRLTSYLDWILQETGISG</sequence>
<accession>A0A034WGM8</accession>
<dbReference type="InterPro" id="IPR009003">
    <property type="entry name" value="Peptidase_S1_PA"/>
</dbReference>
<dbReference type="InterPro" id="IPR043504">
    <property type="entry name" value="Peptidase_S1_PA_chymotrypsin"/>
</dbReference>
<evidence type="ECO:0000313" key="10">
    <source>
        <dbReference type="EMBL" id="JAC53285.1"/>
    </source>
</evidence>
<dbReference type="InterPro" id="IPR001314">
    <property type="entry name" value="Peptidase_S1A"/>
</dbReference>
<dbReference type="Pfam" id="PF00089">
    <property type="entry name" value="Trypsin"/>
    <property type="match status" value="1"/>
</dbReference>
<dbReference type="InterPro" id="IPR001254">
    <property type="entry name" value="Trypsin_dom"/>
</dbReference>
<dbReference type="SUPFAM" id="SSF50494">
    <property type="entry name" value="Trypsin-like serine proteases"/>
    <property type="match status" value="1"/>
</dbReference>
<keyword evidence="5" id="KW-0720">Serine protease</keyword>
<dbReference type="GO" id="GO:0006508">
    <property type="term" value="P:proteolysis"/>
    <property type="evidence" value="ECO:0007669"/>
    <property type="project" value="UniProtKB-KW"/>
</dbReference>
<evidence type="ECO:0000256" key="3">
    <source>
        <dbReference type="ARBA" id="ARBA00022729"/>
    </source>
</evidence>
<name>A0A034WGM8_BACDO</name>
<feature type="chain" id="PRO_5001562677" evidence="8">
    <location>
        <begin position="17"/>
        <end position="274"/>
    </location>
</feature>
<keyword evidence="7" id="KW-1015">Disulfide bond</keyword>
<evidence type="ECO:0000256" key="2">
    <source>
        <dbReference type="ARBA" id="ARBA00022670"/>
    </source>
</evidence>
<dbReference type="SMART" id="SM00020">
    <property type="entry name" value="Tryp_SPc"/>
    <property type="match status" value="1"/>
</dbReference>
<protein>
    <submittedName>
        <fullName evidence="10">Collagenase</fullName>
    </submittedName>
</protein>
<dbReference type="CDD" id="cd00190">
    <property type="entry name" value="Tryp_SPc"/>
    <property type="match status" value="1"/>
</dbReference>
<evidence type="ECO:0000256" key="7">
    <source>
        <dbReference type="ARBA" id="ARBA00023157"/>
    </source>
</evidence>
<dbReference type="InterPro" id="IPR018114">
    <property type="entry name" value="TRYPSIN_HIS"/>
</dbReference>
<proteinExistence type="inferred from homology"/>
<dbReference type="InterPro" id="IPR050430">
    <property type="entry name" value="Peptidase_S1"/>
</dbReference>
<evidence type="ECO:0000256" key="1">
    <source>
        <dbReference type="ARBA" id="ARBA00007664"/>
    </source>
</evidence>
<keyword evidence="2" id="KW-0645">Protease</keyword>
<dbReference type="PRINTS" id="PR00722">
    <property type="entry name" value="CHYMOTRYPSIN"/>
</dbReference>
<keyword evidence="4" id="KW-0378">Hydrolase</keyword>
<reference evidence="10" key="1">
    <citation type="journal article" date="2014" name="BMC Genomics">
        <title>Characterizing the developmental transcriptome of the oriental fruit fly, Bactrocera dorsalis (Diptera: Tephritidae) through comparative genomic analysis with Drosophila melanogaster utilizing modENCODE datasets.</title>
        <authorList>
            <person name="Geib S.M."/>
            <person name="Calla B."/>
            <person name="Hall B."/>
            <person name="Hou S."/>
            <person name="Manoukis N.C."/>
        </authorList>
    </citation>
    <scope>NUCLEOTIDE SEQUENCE</scope>
    <source>
        <strain evidence="10">Punador</strain>
    </source>
</reference>
<feature type="domain" description="Peptidase S1" evidence="9">
    <location>
        <begin position="42"/>
        <end position="271"/>
    </location>
</feature>